<dbReference type="Pfam" id="PF22116">
    <property type="entry name" value="DUF6944"/>
    <property type="match status" value="1"/>
</dbReference>
<proteinExistence type="predicted"/>
<sequence length="192" mass="20555">MNNQWKEIVGYSLSAIGTIQAAIGNTPQFHLNKNLGYQLRLVGNVLQALGSALSADGQGTASFEKIGDEIQATGNSTVITGMLVGDAWGEKIEQKLMITGLWMQALGSFVGFSDEFFDRTEDGRLENISGSLLQGIGNSLQAISGIQSLNENNSESDLVEVAGSWIQATGSVLSLIGQIQEESEEIHLNIHE</sequence>
<evidence type="ECO:0008006" key="3">
    <source>
        <dbReference type="Google" id="ProtNLM"/>
    </source>
</evidence>
<dbReference type="Proteomes" id="UP001213979">
    <property type="component" value="Unassembled WGS sequence"/>
</dbReference>
<evidence type="ECO:0000313" key="1">
    <source>
        <dbReference type="EMBL" id="MDE8563251.1"/>
    </source>
</evidence>
<dbReference type="RefSeq" id="WP_275191792.1">
    <property type="nucleotide sequence ID" value="NZ_JAQOTG010000002.1"/>
</dbReference>
<gene>
    <name evidence="1" type="ORF">PNH38_05040</name>
</gene>
<dbReference type="InterPro" id="IPR054224">
    <property type="entry name" value="DUF6944"/>
</dbReference>
<protein>
    <recommendedName>
        <fullName evidence="3">DUF637 domain-containing protein</fullName>
    </recommendedName>
</protein>
<evidence type="ECO:0000313" key="2">
    <source>
        <dbReference type="Proteomes" id="UP001213979"/>
    </source>
</evidence>
<name>A0ABT5W1Q0_9BACL</name>
<accession>A0ABT5W1Q0</accession>
<organism evidence="1 2">
    <name type="scientific">Anoxybacteroides rupiense</name>
    <dbReference type="NCBI Taxonomy" id="311460"/>
    <lineage>
        <taxon>Bacteria</taxon>
        <taxon>Bacillati</taxon>
        <taxon>Bacillota</taxon>
        <taxon>Bacilli</taxon>
        <taxon>Bacillales</taxon>
        <taxon>Anoxybacillaceae</taxon>
        <taxon>Anoxybacteroides</taxon>
    </lineage>
</organism>
<comment type="caution">
    <text evidence="1">The sequence shown here is derived from an EMBL/GenBank/DDBJ whole genome shotgun (WGS) entry which is preliminary data.</text>
</comment>
<keyword evidence="2" id="KW-1185">Reference proteome</keyword>
<reference evidence="1 2" key="1">
    <citation type="submission" date="2023-01" db="EMBL/GenBank/DDBJ databases">
        <title>Genome-based reclassification of Anoxybacillus geothermalis as a later heterotypic synonym of Anoxybacillus rupiensis.</title>
        <authorList>
            <person name="Inan Bektas K."/>
            <person name="Canakci S."/>
            <person name="Belduz A.A."/>
            <person name="Guler H.H."/>
        </authorList>
    </citation>
    <scope>NUCLEOTIDE SEQUENCE [LARGE SCALE GENOMIC DNA]</scope>
    <source>
        <strain evidence="1 2">DSM 17127</strain>
    </source>
</reference>
<dbReference type="EMBL" id="JAQOTG010000002">
    <property type="protein sequence ID" value="MDE8563251.1"/>
    <property type="molecule type" value="Genomic_DNA"/>
</dbReference>